<reference evidence="2 3" key="1">
    <citation type="submission" date="2019-11" db="EMBL/GenBank/DDBJ databases">
        <title>Draft genome sequence of 12 host-associated Lactobacillus reuteri rodent strains.</title>
        <authorList>
            <person name="Zhang S."/>
            <person name="Ozcam M."/>
            <person name="Van Pijkeren J.P."/>
        </authorList>
    </citation>
    <scope>NUCLEOTIDE SEQUENCE [LARGE SCALE GENOMIC DNA]</scope>
    <source>
        <strain evidence="2 3">Rat19</strain>
    </source>
</reference>
<feature type="transmembrane region" description="Helical" evidence="1">
    <location>
        <begin position="12"/>
        <end position="30"/>
    </location>
</feature>
<organism evidence="2 3">
    <name type="scientific">Limosilactobacillus reuteri</name>
    <name type="common">Lactobacillus reuteri</name>
    <dbReference type="NCBI Taxonomy" id="1598"/>
    <lineage>
        <taxon>Bacteria</taxon>
        <taxon>Bacillati</taxon>
        <taxon>Bacillota</taxon>
        <taxon>Bacilli</taxon>
        <taxon>Lactobacillales</taxon>
        <taxon>Lactobacillaceae</taxon>
        <taxon>Limosilactobacillus</taxon>
    </lineage>
</organism>
<feature type="transmembrane region" description="Helical" evidence="1">
    <location>
        <begin position="73"/>
        <end position="95"/>
    </location>
</feature>
<dbReference type="EMBL" id="WJNE01000023">
    <property type="protein sequence ID" value="MRG69669.1"/>
    <property type="molecule type" value="Genomic_DNA"/>
</dbReference>
<feature type="transmembrane region" description="Helical" evidence="1">
    <location>
        <begin position="382"/>
        <end position="399"/>
    </location>
</feature>
<sequence>MIFIKNKLLKSSLIVLLFLCLSGLYIYPLMRTNIIFSAGDLPYHINRIQEIIDNLRSGEWYPYLYTYHFRNTAYMLGVFYPQLTLLPYAVAGLLLKNDVDGIYIGMAFYTFLSMINMYIITRKLKRSTIQSLLTAISYGFCTYRFINAFSRFALGEYIGMTFIPLALYGLYAVMKGERRDWPYLALGLSFTLLSHIISTFLCLCLLVIIFAVCFKGIFDKERLNSLLLSIVFFFLCSAIFIVPFLEQLTFKKYNQPSPTFMPHFAQNLSTLILNSNSNLTSAFQVSNWWELANIGFILLVALIWGIFNYRKLDEIDKFLIITGSLLFLMSTSIFPWTLGMRTPLRIIQFPFRLLELDSILLSPIFGTMIVKTSKNLKLSNSKLIILGILFVIMPWYSGVKNLILLQKNQSNNFFNSKVYSSKSKNMTYWWLDQYTPKMTKKSFNSVVYHYAYVNNKKVVLQKLNPISNGIIIKDKKVQNQKQIILPIAHYKNLEVYQGKSKIPIKEKDNLIMLAKTNNKPLKIKYEASALDTISKYISILFCLILLSYIIKIEINNMKLT</sequence>
<evidence type="ECO:0000313" key="2">
    <source>
        <dbReference type="EMBL" id="MRG69669.1"/>
    </source>
</evidence>
<feature type="transmembrane region" description="Helical" evidence="1">
    <location>
        <begin position="318"/>
        <end position="337"/>
    </location>
</feature>
<keyword evidence="1" id="KW-1133">Transmembrane helix</keyword>
<feature type="transmembrane region" description="Helical" evidence="1">
    <location>
        <begin position="102"/>
        <end position="121"/>
    </location>
</feature>
<comment type="caution">
    <text evidence="2">The sequence shown here is derived from an EMBL/GenBank/DDBJ whole genome shotgun (WGS) entry which is preliminary data.</text>
</comment>
<protein>
    <recommendedName>
        <fullName evidence="4">Membrane protein 6-pyruvoyl-tetrahydropterin synthase-related domain-containing protein</fullName>
    </recommendedName>
</protein>
<proteinExistence type="predicted"/>
<name>A0A6A8D208_LIMRT</name>
<dbReference type="Proteomes" id="UP000430985">
    <property type="component" value="Unassembled WGS sequence"/>
</dbReference>
<feature type="transmembrane region" description="Helical" evidence="1">
    <location>
        <begin position="288"/>
        <end position="306"/>
    </location>
</feature>
<keyword evidence="1" id="KW-0812">Transmembrane</keyword>
<accession>A0A6A8D208</accession>
<feature type="transmembrane region" description="Helical" evidence="1">
    <location>
        <begin position="127"/>
        <end position="146"/>
    </location>
</feature>
<feature type="transmembrane region" description="Helical" evidence="1">
    <location>
        <begin position="533"/>
        <end position="550"/>
    </location>
</feature>
<dbReference type="RefSeq" id="WP_113898119.1">
    <property type="nucleotide sequence ID" value="NZ_CP029613.1"/>
</dbReference>
<gene>
    <name evidence="2" type="ORF">GIX83_07510</name>
</gene>
<dbReference type="AlphaFoldDB" id="A0A6A8D208"/>
<feature type="transmembrane region" description="Helical" evidence="1">
    <location>
        <begin position="226"/>
        <end position="245"/>
    </location>
</feature>
<evidence type="ECO:0000313" key="3">
    <source>
        <dbReference type="Proteomes" id="UP000430985"/>
    </source>
</evidence>
<evidence type="ECO:0008006" key="4">
    <source>
        <dbReference type="Google" id="ProtNLM"/>
    </source>
</evidence>
<feature type="transmembrane region" description="Helical" evidence="1">
    <location>
        <begin position="153"/>
        <end position="171"/>
    </location>
</feature>
<evidence type="ECO:0000256" key="1">
    <source>
        <dbReference type="SAM" id="Phobius"/>
    </source>
</evidence>
<feature type="transmembrane region" description="Helical" evidence="1">
    <location>
        <begin position="183"/>
        <end position="214"/>
    </location>
</feature>
<keyword evidence="1" id="KW-0472">Membrane</keyword>